<dbReference type="CDD" id="cd17775">
    <property type="entry name" value="CBS_pair_bact_arch"/>
    <property type="match status" value="1"/>
</dbReference>
<keyword evidence="1" id="KW-0677">Repeat</keyword>
<evidence type="ECO:0000313" key="3">
    <source>
        <dbReference type="EMBL" id="KUG15208.1"/>
    </source>
</evidence>
<evidence type="ECO:0000256" key="1">
    <source>
        <dbReference type="ARBA" id="ARBA00022737"/>
    </source>
</evidence>
<sequence>MTVFACCQTNVVSVKPDATIGFVAELMRGKNIGCVIVTDDHRPVGIVTDRDIALRSPSLCDDPDTTHIETVMTRDLLTIRKDTGIFDAIQEMKTAGVRRMPIVDAGGRLVGLLTVDDLIRLLAREMADIARIIGKESPSI</sequence>
<dbReference type="PANTHER" id="PTHR48108">
    <property type="entry name" value="CBS DOMAIN-CONTAINING PROTEIN CBSX2, CHLOROPLASTIC"/>
    <property type="match status" value="1"/>
</dbReference>
<dbReference type="InterPro" id="IPR046342">
    <property type="entry name" value="CBS_dom_sf"/>
</dbReference>
<organism evidence="3">
    <name type="scientific">hydrocarbon metagenome</name>
    <dbReference type="NCBI Taxonomy" id="938273"/>
    <lineage>
        <taxon>unclassified sequences</taxon>
        <taxon>metagenomes</taxon>
        <taxon>ecological metagenomes</taxon>
    </lineage>
</organism>
<dbReference type="PROSITE" id="PS51371">
    <property type="entry name" value="CBS"/>
    <property type="match status" value="2"/>
</dbReference>
<reference evidence="3" key="1">
    <citation type="journal article" date="2015" name="Proc. Natl. Acad. Sci. U.S.A.">
        <title>Networks of energetic and metabolic interactions define dynamics in microbial communities.</title>
        <authorList>
            <person name="Embree M."/>
            <person name="Liu J.K."/>
            <person name="Al-Bassam M.M."/>
            <person name="Zengler K."/>
        </authorList>
    </citation>
    <scope>NUCLEOTIDE SEQUENCE</scope>
</reference>
<dbReference type="AlphaFoldDB" id="A0A0W8F2T0"/>
<proteinExistence type="predicted"/>
<dbReference type="SMART" id="SM00116">
    <property type="entry name" value="CBS"/>
    <property type="match status" value="2"/>
</dbReference>
<evidence type="ECO:0000259" key="2">
    <source>
        <dbReference type="PROSITE" id="PS51371"/>
    </source>
</evidence>
<feature type="domain" description="CBS" evidence="2">
    <location>
        <begin position="72"/>
        <end position="129"/>
    </location>
</feature>
<dbReference type="Gene3D" id="3.10.580.10">
    <property type="entry name" value="CBS-domain"/>
    <property type="match status" value="1"/>
</dbReference>
<comment type="caution">
    <text evidence="3">The sequence shown here is derived from an EMBL/GenBank/DDBJ whole genome shotgun (WGS) entry which is preliminary data.</text>
</comment>
<feature type="domain" description="CBS" evidence="2">
    <location>
        <begin position="7"/>
        <end position="66"/>
    </location>
</feature>
<protein>
    <submittedName>
        <fullName evidence="3">Cbs domain protein</fullName>
    </submittedName>
</protein>
<dbReference type="InterPro" id="IPR000644">
    <property type="entry name" value="CBS_dom"/>
</dbReference>
<dbReference type="PANTHER" id="PTHR48108:SF26">
    <property type="entry name" value="CBS DOMAIN-CONTAINING PROTEIN DDB_G0289609"/>
    <property type="match status" value="1"/>
</dbReference>
<dbReference type="InterPro" id="IPR051462">
    <property type="entry name" value="CBS_domain-containing"/>
</dbReference>
<accession>A0A0W8F2T0</accession>
<dbReference type="Pfam" id="PF00571">
    <property type="entry name" value="CBS"/>
    <property type="match status" value="2"/>
</dbReference>
<gene>
    <name evidence="3" type="ORF">ASZ90_015127</name>
</gene>
<dbReference type="SUPFAM" id="SSF54631">
    <property type="entry name" value="CBS-domain pair"/>
    <property type="match status" value="1"/>
</dbReference>
<dbReference type="EMBL" id="LNQE01001575">
    <property type="protein sequence ID" value="KUG15208.1"/>
    <property type="molecule type" value="Genomic_DNA"/>
</dbReference>
<name>A0A0W8F2T0_9ZZZZ</name>